<reference evidence="7" key="1">
    <citation type="journal article" date="2014" name="Int. J. Syst. Evol. Microbiol.">
        <title>Complete genome sequence of Corynebacterium casei LMG S-19264T (=DSM 44701T), isolated from a smear-ripened cheese.</title>
        <authorList>
            <consortium name="US DOE Joint Genome Institute (JGI-PGF)"/>
            <person name="Walter F."/>
            <person name="Albersmeier A."/>
            <person name="Kalinowski J."/>
            <person name="Ruckert C."/>
        </authorList>
    </citation>
    <scope>NUCLEOTIDE SEQUENCE</scope>
    <source>
        <strain evidence="7">KCTC 22169</strain>
    </source>
</reference>
<sequence length="198" mass="20794">MWSFLTGFGVAIGLIVAIGAQNAWVLSKSLRGEHPAVIAVVCFSIDAVLITLGVFGLSTVQAWIPGLVPLLTWLGVGLLCWLAAQSYWRAWQGNGGLQAAEEGGRGSAWRMAGQAMVISLVNPHVYLDTVVLIGSVGAQQAVPAYYALGASLASVVWFSSLAGLGRHLGGWLRSPLHWRVFDAGIGSVMLLVAVSLVA</sequence>
<keyword evidence="2" id="KW-1003">Cell membrane</keyword>
<comment type="subcellular location">
    <subcellularLocation>
        <location evidence="1">Cell membrane</location>
        <topology evidence="1">Multi-pass membrane protein</topology>
    </subcellularLocation>
</comment>
<dbReference type="PANTHER" id="PTHR30086:SF20">
    <property type="entry name" value="ARGININE EXPORTER PROTEIN ARGO-RELATED"/>
    <property type="match status" value="1"/>
</dbReference>
<feature type="transmembrane region" description="Helical" evidence="6">
    <location>
        <begin position="63"/>
        <end position="84"/>
    </location>
</feature>
<evidence type="ECO:0000256" key="6">
    <source>
        <dbReference type="SAM" id="Phobius"/>
    </source>
</evidence>
<feature type="transmembrane region" description="Helical" evidence="6">
    <location>
        <begin position="6"/>
        <end position="25"/>
    </location>
</feature>
<proteinExistence type="predicted"/>
<dbReference type="EMBL" id="BMXR01000001">
    <property type="protein sequence ID" value="GGX41137.1"/>
    <property type="molecule type" value="Genomic_DNA"/>
</dbReference>
<dbReference type="Pfam" id="PF01810">
    <property type="entry name" value="LysE"/>
    <property type="match status" value="1"/>
</dbReference>
<name>A0A918K162_9GAMM</name>
<keyword evidence="8" id="KW-1185">Reference proteome</keyword>
<evidence type="ECO:0000256" key="3">
    <source>
        <dbReference type="ARBA" id="ARBA00022692"/>
    </source>
</evidence>
<keyword evidence="5 6" id="KW-0472">Membrane</keyword>
<feature type="transmembrane region" description="Helical" evidence="6">
    <location>
        <begin position="37"/>
        <end position="57"/>
    </location>
</feature>
<evidence type="ECO:0000256" key="2">
    <source>
        <dbReference type="ARBA" id="ARBA00022475"/>
    </source>
</evidence>
<keyword evidence="3 6" id="KW-0812">Transmembrane</keyword>
<evidence type="ECO:0000256" key="1">
    <source>
        <dbReference type="ARBA" id="ARBA00004651"/>
    </source>
</evidence>
<dbReference type="AlphaFoldDB" id="A0A918K162"/>
<dbReference type="RefSeq" id="WP_189606894.1">
    <property type="nucleotide sequence ID" value="NZ_BMXR01000001.1"/>
</dbReference>
<dbReference type="PANTHER" id="PTHR30086">
    <property type="entry name" value="ARGININE EXPORTER PROTEIN ARGO"/>
    <property type="match status" value="1"/>
</dbReference>
<feature type="transmembrane region" description="Helical" evidence="6">
    <location>
        <begin position="176"/>
        <end position="197"/>
    </location>
</feature>
<comment type="caution">
    <text evidence="7">The sequence shown here is derived from an EMBL/GenBank/DDBJ whole genome shotgun (WGS) entry which is preliminary data.</text>
</comment>
<keyword evidence="4 6" id="KW-1133">Transmembrane helix</keyword>
<reference evidence="7" key="2">
    <citation type="submission" date="2020-09" db="EMBL/GenBank/DDBJ databases">
        <authorList>
            <person name="Sun Q."/>
            <person name="Kim S."/>
        </authorList>
    </citation>
    <scope>NUCLEOTIDE SEQUENCE</scope>
    <source>
        <strain evidence="7">KCTC 22169</strain>
    </source>
</reference>
<organism evidence="7 8">
    <name type="scientific">Saccharospirillum salsuginis</name>
    <dbReference type="NCBI Taxonomy" id="418750"/>
    <lineage>
        <taxon>Bacteria</taxon>
        <taxon>Pseudomonadati</taxon>
        <taxon>Pseudomonadota</taxon>
        <taxon>Gammaproteobacteria</taxon>
        <taxon>Oceanospirillales</taxon>
        <taxon>Saccharospirillaceae</taxon>
        <taxon>Saccharospirillum</taxon>
    </lineage>
</organism>
<feature type="transmembrane region" description="Helical" evidence="6">
    <location>
        <begin position="144"/>
        <end position="164"/>
    </location>
</feature>
<dbReference type="GO" id="GO:0015171">
    <property type="term" value="F:amino acid transmembrane transporter activity"/>
    <property type="evidence" value="ECO:0007669"/>
    <property type="project" value="TreeGrafter"/>
</dbReference>
<evidence type="ECO:0000256" key="4">
    <source>
        <dbReference type="ARBA" id="ARBA00022989"/>
    </source>
</evidence>
<gene>
    <name evidence="7" type="ORF">GCM10007392_04970</name>
</gene>
<protein>
    <submittedName>
        <fullName evidence="7">Transporter</fullName>
    </submittedName>
</protein>
<dbReference type="InterPro" id="IPR001123">
    <property type="entry name" value="LeuE-type"/>
</dbReference>
<dbReference type="GO" id="GO:0005886">
    <property type="term" value="C:plasma membrane"/>
    <property type="evidence" value="ECO:0007669"/>
    <property type="project" value="UniProtKB-SubCell"/>
</dbReference>
<evidence type="ECO:0000256" key="5">
    <source>
        <dbReference type="ARBA" id="ARBA00023136"/>
    </source>
</evidence>
<evidence type="ECO:0000313" key="8">
    <source>
        <dbReference type="Proteomes" id="UP000626148"/>
    </source>
</evidence>
<evidence type="ECO:0000313" key="7">
    <source>
        <dbReference type="EMBL" id="GGX41137.1"/>
    </source>
</evidence>
<dbReference type="Proteomes" id="UP000626148">
    <property type="component" value="Unassembled WGS sequence"/>
</dbReference>
<accession>A0A918K162</accession>